<evidence type="ECO:0000256" key="1">
    <source>
        <dbReference type="SAM" id="MobiDB-lite"/>
    </source>
</evidence>
<feature type="compositionally biased region" description="Polar residues" evidence="1">
    <location>
        <begin position="1"/>
        <end position="10"/>
    </location>
</feature>
<proteinExistence type="predicted"/>
<gene>
    <name evidence="3" type="ORF">G3I70_37400</name>
</gene>
<protein>
    <submittedName>
        <fullName evidence="3">DUF397 domain-containing protein</fullName>
    </submittedName>
</protein>
<dbReference type="Proteomes" id="UP000475532">
    <property type="component" value="Unassembled WGS sequence"/>
</dbReference>
<feature type="region of interest" description="Disordered" evidence="1">
    <location>
        <begin position="1"/>
        <end position="23"/>
    </location>
</feature>
<evidence type="ECO:0000313" key="4">
    <source>
        <dbReference type="Proteomes" id="UP000475532"/>
    </source>
</evidence>
<dbReference type="EMBL" id="JAAGLI010001002">
    <property type="protein sequence ID" value="NEA28135.1"/>
    <property type="molecule type" value="Genomic_DNA"/>
</dbReference>
<organism evidence="3 4">
    <name type="scientific">Actinomadura bangladeshensis</name>
    <dbReference type="NCBI Taxonomy" id="453573"/>
    <lineage>
        <taxon>Bacteria</taxon>
        <taxon>Bacillati</taxon>
        <taxon>Actinomycetota</taxon>
        <taxon>Actinomycetes</taxon>
        <taxon>Streptosporangiales</taxon>
        <taxon>Thermomonosporaceae</taxon>
        <taxon>Actinomadura</taxon>
    </lineage>
</organism>
<dbReference type="Pfam" id="PF04149">
    <property type="entry name" value="DUF397"/>
    <property type="match status" value="1"/>
</dbReference>
<sequence>MHASRTSALPQTRWRKSTRSGGTGDCVEVADLAANVGVRDSKDPDAQHLAFALNTWTAFVAEVRDGRFDLP</sequence>
<name>A0A6L9QRI8_9ACTN</name>
<dbReference type="InterPro" id="IPR007278">
    <property type="entry name" value="DUF397"/>
</dbReference>
<evidence type="ECO:0000259" key="2">
    <source>
        <dbReference type="Pfam" id="PF04149"/>
    </source>
</evidence>
<accession>A0A6L9QRI8</accession>
<evidence type="ECO:0000313" key="3">
    <source>
        <dbReference type="EMBL" id="NEA28135.1"/>
    </source>
</evidence>
<feature type="domain" description="DUF397" evidence="2">
    <location>
        <begin position="13"/>
        <end position="64"/>
    </location>
</feature>
<reference evidence="3 4" key="1">
    <citation type="submission" date="2020-01" db="EMBL/GenBank/DDBJ databases">
        <title>Insect and environment-associated Actinomycetes.</title>
        <authorList>
            <person name="Currrie C."/>
            <person name="Chevrette M."/>
            <person name="Carlson C."/>
            <person name="Stubbendieck R."/>
            <person name="Wendt-Pienkowski E."/>
        </authorList>
    </citation>
    <scope>NUCLEOTIDE SEQUENCE [LARGE SCALE GENOMIC DNA]</scope>
    <source>
        <strain evidence="3 4">SID10258</strain>
    </source>
</reference>
<dbReference type="AlphaFoldDB" id="A0A6L9QRI8"/>
<comment type="caution">
    <text evidence="3">The sequence shown here is derived from an EMBL/GenBank/DDBJ whole genome shotgun (WGS) entry which is preliminary data.</text>
</comment>